<dbReference type="InterPro" id="IPR050300">
    <property type="entry name" value="GDXG_lipolytic_enzyme"/>
</dbReference>
<dbReference type="InterPro" id="IPR049492">
    <property type="entry name" value="BD-FAE-like_dom"/>
</dbReference>
<feature type="domain" description="BD-FAE-like" evidence="2">
    <location>
        <begin position="40"/>
        <end position="258"/>
    </location>
</feature>
<dbReference type="Gene3D" id="3.40.50.1820">
    <property type="entry name" value="alpha/beta hydrolase"/>
    <property type="match status" value="1"/>
</dbReference>
<dbReference type="GO" id="GO:0016787">
    <property type="term" value="F:hydrolase activity"/>
    <property type="evidence" value="ECO:0007669"/>
    <property type="project" value="UniProtKB-KW"/>
</dbReference>
<evidence type="ECO:0000313" key="4">
    <source>
        <dbReference type="Proteomes" id="UP000650466"/>
    </source>
</evidence>
<dbReference type="Proteomes" id="UP000650466">
    <property type="component" value="Unassembled WGS sequence"/>
</dbReference>
<comment type="caution">
    <text evidence="3">The sequence shown here is derived from an EMBL/GenBank/DDBJ whole genome shotgun (WGS) entry which is preliminary data.</text>
</comment>
<dbReference type="InterPro" id="IPR029058">
    <property type="entry name" value="AB_hydrolase_fold"/>
</dbReference>
<name>A0A926QLN2_9BACL</name>
<evidence type="ECO:0000259" key="2">
    <source>
        <dbReference type="Pfam" id="PF20434"/>
    </source>
</evidence>
<keyword evidence="1 3" id="KW-0378">Hydrolase</keyword>
<accession>A0A926QLN2</accession>
<evidence type="ECO:0000256" key="1">
    <source>
        <dbReference type="ARBA" id="ARBA00022801"/>
    </source>
</evidence>
<dbReference type="EMBL" id="JACVVD010000008">
    <property type="protein sequence ID" value="MBD0382767.1"/>
    <property type="molecule type" value="Genomic_DNA"/>
</dbReference>
<dbReference type="SUPFAM" id="SSF53474">
    <property type="entry name" value="alpha/beta-Hydrolases"/>
    <property type="match status" value="1"/>
</dbReference>
<proteinExistence type="predicted"/>
<evidence type="ECO:0000313" key="3">
    <source>
        <dbReference type="EMBL" id="MBD0382767.1"/>
    </source>
</evidence>
<gene>
    <name evidence="3" type="ORF">ICC18_21845</name>
</gene>
<protein>
    <submittedName>
        <fullName evidence="3">Alpha/beta hydrolase</fullName>
    </submittedName>
</protein>
<reference evidence="3" key="1">
    <citation type="submission" date="2020-09" db="EMBL/GenBank/DDBJ databases">
        <title>Draft Genome Sequence of Paenibacillus sp. WST5.</title>
        <authorList>
            <person name="Bao Z."/>
        </authorList>
    </citation>
    <scope>NUCLEOTIDE SEQUENCE</scope>
    <source>
        <strain evidence="3">WST5</strain>
    </source>
</reference>
<dbReference type="PANTHER" id="PTHR48081">
    <property type="entry name" value="AB HYDROLASE SUPERFAMILY PROTEIN C4A8.06C"/>
    <property type="match status" value="1"/>
</dbReference>
<dbReference type="PANTHER" id="PTHR48081:SF6">
    <property type="entry name" value="PEPTIDASE S9 PROLYL OLIGOPEPTIDASE CATALYTIC DOMAIN-CONTAINING PROTEIN"/>
    <property type="match status" value="1"/>
</dbReference>
<sequence length="310" mass="34603">MCSFFDKGCRRKQVKNIQLWDGNNEVRLTAYLLDNSQEFNTNRNRPAVIVCPGGAYLWTSDREAEPVALRFAAQGYHVFVLRYTTHYTSRPDFQNMLPGNPNSKHPQPLFDLAKAILTVRQQAAEWFIDTDKIAVCGFSAGGHLAASLGAHWQDEFVTAMLQADKNLLKPSALILGYPLIDYILLKEEADADQSEAARGIKAHVNIAAFGTADPEPEELIKRSPVNYVTSNMPPTYIWHTADDALVYAANALRLAAALAKHKVPYELHVFESGVHGLSLSNETTAAEPAHVNPHCEIWVELAMKWLSKRF</sequence>
<dbReference type="AlphaFoldDB" id="A0A926QLN2"/>
<dbReference type="Pfam" id="PF20434">
    <property type="entry name" value="BD-FAE"/>
    <property type="match status" value="1"/>
</dbReference>
<organism evidence="3 4">
    <name type="scientific">Paenibacillus sedimenti</name>
    <dbReference type="NCBI Taxonomy" id="2770274"/>
    <lineage>
        <taxon>Bacteria</taxon>
        <taxon>Bacillati</taxon>
        <taxon>Bacillota</taxon>
        <taxon>Bacilli</taxon>
        <taxon>Bacillales</taxon>
        <taxon>Paenibacillaceae</taxon>
        <taxon>Paenibacillus</taxon>
    </lineage>
</organism>
<keyword evidence="4" id="KW-1185">Reference proteome</keyword>